<dbReference type="FunFam" id="3.80.10.10:FF:001678">
    <property type="entry name" value="Calmodulin-binding receptor kinase CaMRLK"/>
    <property type="match status" value="1"/>
</dbReference>
<keyword evidence="5" id="KW-1133">Transmembrane helix</keyword>
<evidence type="ECO:0000256" key="5">
    <source>
        <dbReference type="SAM" id="Phobius"/>
    </source>
</evidence>
<comment type="similarity">
    <text evidence="1">Belongs to the RLP family.</text>
</comment>
<dbReference type="Pfam" id="PF00560">
    <property type="entry name" value="LRR_1"/>
    <property type="match status" value="7"/>
</dbReference>
<keyword evidence="5" id="KW-0472">Membrane</keyword>
<feature type="non-terminal residue" evidence="6">
    <location>
        <position position="1"/>
    </location>
</feature>
<dbReference type="InterPro" id="IPR051502">
    <property type="entry name" value="RLP_Defense_Trigger"/>
</dbReference>
<dbReference type="SUPFAM" id="SSF52047">
    <property type="entry name" value="RNI-like"/>
    <property type="match status" value="1"/>
</dbReference>
<reference evidence="6 7" key="1">
    <citation type="submission" date="2014-04" db="EMBL/GenBank/DDBJ databases">
        <authorList>
            <consortium name="International Citrus Genome Consortium"/>
            <person name="Gmitter F."/>
            <person name="Chen C."/>
            <person name="Farmerie W."/>
            <person name="Harkins T."/>
            <person name="Desany B."/>
            <person name="Mohiuddin M."/>
            <person name="Kodira C."/>
            <person name="Borodovsky M."/>
            <person name="Lomsadze A."/>
            <person name="Burns P."/>
            <person name="Jenkins J."/>
            <person name="Prochnik S."/>
            <person name="Shu S."/>
            <person name="Chapman J."/>
            <person name="Pitluck S."/>
            <person name="Schmutz J."/>
            <person name="Rokhsar D."/>
        </authorList>
    </citation>
    <scope>NUCLEOTIDE SEQUENCE</scope>
</reference>
<protein>
    <recommendedName>
        <fullName evidence="8">Leucine-rich repeat-containing N-terminal plant-type domain-containing protein</fullName>
    </recommendedName>
</protein>
<proteinExistence type="inferred from homology"/>
<evidence type="ECO:0000256" key="3">
    <source>
        <dbReference type="ARBA" id="ARBA00022737"/>
    </source>
</evidence>
<dbReference type="AlphaFoldDB" id="A0A067E918"/>
<keyword evidence="7" id="KW-1185">Reference proteome</keyword>
<organism evidence="6 7">
    <name type="scientific">Citrus sinensis</name>
    <name type="common">Sweet orange</name>
    <name type="synonym">Citrus aurantium var. sinensis</name>
    <dbReference type="NCBI Taxonomy" id="2711"/>
    <lineage>
        <taxon>Eukaryota</taxon>
        <taxon>Viridiplantae</taxon>
        <taxon>Streptophyta</taxon>
        <taxon>Embryophyta</taxon>
        <taxon>Tracheophyta</taxon>
        <taxon>Spermatophyta</taxon>
        <taxon>Magnoliopsida</taxon>
        <taxon>eudicotyledons</taxon>
        <taxon>Gunneridae</taxon>
        <taxon>Pentapetalae</taxon>
        <taxon>rosids</taxon>
        <taxon>malvids</taxon>
        <taxon>Sapindales</taxon>
        <taxon>Rutaceae</taxon>
        <taxon>Aurantioideae</taxon>
        <taxon>Citrus</taxon>
    </lineage>
</organism>
<gene>
    <name evidence="6" type="ORF">CISIN_1g044108mg</name>
</gene>
<dbReference type="PANTHER" id="PTHR48062:SF21">
    <property type="entry name" value="RECEPTOR-LIKE PROTEIN 12"/>
    <property type="match status" value="1"/>
</dbReference>
<dbReference type="PRINTS" id="PR00019">
    <property type="entry name" value="LEURICHRPT"/>
</dbReference>
<feature type="transmembrane region" description="Helical" evidence="5">
    <location>
        <begin position="613"/>
        <end position="632"/>
    </location>
</feature>
<keyword evidence="2" id="KW-0433">Leucine-rich repeat</keyword>
<evidence type="ECO:0000313" key="6">
    <source>
        <dbReference type="EMBL" id="KDO50390.1"/>
    </source>
</evidence>
<evidence type="ECO:0000313" key="7">
    <source>
        <dbReference type="Proteomes" id="UP000027120"/>
    </source>
</evidence>
<keyword evidence="5" id="KW-0812">Transmembrane</keyword>
<dbReference type="Gene3D" id="3.80.10.10">
    <property type="entry name" value="Ribonuclease Inhibitor"/>
    <property type="match status" value="2"/>
</dbReference>
<evidence type="ECO:0000256" key="4">
    <source>
        <dbReference type="ARBA" id="ARBA00023170"/>
    </source>
</evidence>
<evidence type="ECO:0000256" key="2">
    <source>
        <dbReference type="ARBA" id="ARBA00022614"/>
    </source>
</evidence>
<keyword evidence="3" id="KW-0677">Repeat</keyword>
<dbReference type="SMR" id="A0A067E918"/>
<accession>A0A067E918</accession>
<dbReference type="InterPro" id="IPR032675">
    <property type="entry name" value="LRR_dom_sf"/>
</dbReference>
<dbReference type="PROSITE" id="PS51450">
    <property type="entry name" value="LRR"/>
    <property type="match status" value="1"/>
</dbReference>
<dbReference type="PANTHER" id="PTHR48062">
    <property type="entry name" value="RECEPTOR-LIKE PROTEIN 14"/>
    <property type="match status" value="1"/>
</dbReference>
<evidence type="ECO:0008006" key="8">
    <source>
        <dbReference type="Google" id="ProtNLM"/>
    </source>
</evidence>
<keyword evidence="4" id="KW-0675">Receptor</keyword>
<dbReference type="EMBL" id="KK785081">
    <property type="protein sequence ID" value="KDO50390.1"/>
    <property type="molecule type" value="Genomic_DNA"/>
</dbReference>
<dbReference type="Proteomes" id="UP000027120">
    <property type="component" value="Unassembled WGS sequence"/>
</dbReference>
<feature type="transmembrane region" description="Helical" evidence="5">
    <location>
        <begin position="580"/>
        <end position="601"/>
    </location>
</feature>
<name>A0A067E918_CITSI</name>
<evidence type="ECO:0000256" key="1">
    <source>
        <dbReference type="ARBA" id="ARBA00009592"/>
    </source>
</evidence>
<dbReference type="InterPro" id="IPR001611">
    <property type="entry name" value="Leu-rich_rpt"/>
</dbReference>
<sequence length="635" mass="72429">YKSLRKLYVLVLDGVTIRDGSKFLKAVGSFPSLKTISLKFSNFTGTVNGQGLFRLRNLQELRMGGNDLRGTLPWCLANITSLKVLDLYLNQLTGNISSSPLLHLITSIEYLVLSYNHFQISFSLELFFNRSKLKAIIGGINEIYVEPESSHSMAPKFQLEYVELSGSGIHATFPKFLHNHHVLEYVDFSGNYLRGEFPNWLLENNTKLRTLVLRNNSLLMYLNLSRNEFDGSIPSSIGDMNSLKFLDLSHNQLTGEIPEHLAMGCFNLQYLVLSKNSLHGLYMSDNNLYGNVPAWLGNLSSLDDIMMARNHLRGLIPLEFCQLNYLKILDLSENNISGILPSCSGHSFIQQVHLSKHMLHGPLEYGTFLNRSHILTLDLSYNSFSGYIPYWIGRLTYLRYLIWAINNLEGEVPIQLSWSKELQLIDLSNNNLFGEIPSCLDNTSLHNNGYNDGSSASAFNRDVRGTYSAGSSTMEKEESLMFTTKETSYLYKGKPLNKMYGIDLSCNKLACEIPPQIVWLTITYQEKIPEWTAQFTTFKEDSYEGNPLLCGKPLPDCDAATVPEASNEENDNSLIDKDSFYITFTSSYVIVILAIIGVLYVNPYWHHRWFYLIEKWMTSSFYCIFLFLFLFFHMM</sequence>